<dbReference type="Proteomes" id="UP000091820">
    <property type="component" value="Unassembled WGS sequence"/>
</dbReference>
<dbReference type="SUPFAM" id="SSF52047">
    <property type="entry name" value="RNI-like"/>
    <property type="match status" value="1"/>
</dbReference>
<name>A0A1A9WTP8_9MUSC</name>
<dbReference type="STRING" id="37001.A0A1A9WTP8"/>
<dbReference type="AlphaFoldDB" id="A0A1A9WTP8"/>
<reference evidence="2" key="1">
    <citation type="submission" date="2014-03" db="EMBL/GenBank/DDBJ databases">
        <authorList>
            <person name="Aksoy S."/>
            <person name="Warren W."/>
            <person name="Wilson R.K."/>
        </authorList>
    </citation>
    <scope>NUCLEOTIDE SEQUENCE [LARGE SCALE GENOMIC DNA]</scope>
    <source>
        <strain evidence="2">IAEA</strain>
    </source>
</reference>
<organism evidence="1 2">
    <name type="scientific">Glossina brevipalpis</name>
    <dbReference type="NCBI Taxonomy" id="37001"/>
    <lineage>
        <taxon>Eukaryota</taxon>
        <taxon>Metazoa</taxon>
        <taxon>Ecdysozoa</taxon>
        <taxon>Arthropoda</taxon>
        <taxon>Hexapoda</taxon>
        <taxon>Insecta</taxon>
        <taxon>Pterygota</taxon>
        <taxon>Neoptera</taxon>
        <taxon>Endopterygota</taxon>
        <taxon>Diptera</taxon>
        <taxon>Brachycera</taxon>
        <taxon>Muscomorpha</taxon>
        <taxon>Hippoboscoidea</taxon>
        <taxon>Glossinidae</taxon>
        <taxon>Glossina</taxon>
    </lineage>
</organism>
<dbReference type="InterPro" id="IPR032675">
    <property type="entry name" value="LRR_dom_sf"/>
</dbReference>
<dbReference type="VEuPathDB" id="VectorBase:GBRI031575"/>
<accession>A0A1A9WTP8</accession>
<evidence type="ECO:0000313" key="2">
    <source>
        <dbReference type="Proteomes" id="UP000091820"/>
    </source>
</evidence>
<reference evidence="1" key="2">
    <citation type="submission" date="2020-05" db="UniProtKB">
        <authorList>
            <consortium name="EnsemblMetazoa"/>
        </authorList>
    </citation>
    <scope>IDENTIFICATION</scope>
    <source>
        <strain evidence="1">IAEA</strain>
    </source>
</reference>
<dbReference type="Gene3D" id="3.80.10.10">
    <property type="entry name" value="Ribonuclease Inhibitor"/>
    <property type="match status" value="1"/>
</dbReference>
<proteinExistence type="predicted"/>
<evidence type="ECO:0000313" key="1">
    <source>
        <dbReference type="EnsemblMetazoa" id="GBRI031575-PA"/>
    </source>
</evidence>
<sequence length="361" mass="42099">MHYWRQVCLTEFPNLKSLFMSSIMSYECKSILTQMHGIRLQKFSMNADASPVDCLNMLEAQTISLRWLRLTLLQNSEATLKKFRLQEIFKKFVQLEELDIKGVDSIYMEDVLQNVSEENPLKSIAFRISSNDNDWLAFVLRKWSKSLEFIDLWIRGEETVRRLRLASANIRRLEMDAYDVNPHDLVQCIASEINEALIELTLRGVCPMGPLFADLIQRLPNLTKLDLGECNEKPTDEEMRNIFCYLLNLRHLTLPACNDESDIQYLPAEPNISNLKRLRTLQSCLCRFQVLHISNLNFEFKELKELDILHCGRTQSVSKIADYKKYFPALQRLNGIGSDDTIEEIRTSFPRLFFLNGQWLS</sequence>
<protein>
    <submittedName>
        <fullName evidence="1">Uncharacterized protein</fullName>
    </submittedName>
</protein>
<keyword evidence="2" id="KW-1185">Reference proteome</keyword>
<dbReference type="EnsemblMetazoa" id="GBRI031575-RA">
    <property type="protein sequence ID" value="GBRI031575-PA"/>
    <property type="gene ID" value="GBRI031575"/>
</dbReference>